<accession>A0A4R4ZDS8</accession>
<feature type="transmembrane region" description="Helical" evidence="1">
    <location>
        <begin position="57"/>
        <end position="78"/>
    </location>
</feature>
<evidence type="ECO:0000313" key="2">
    <source>
        <dbReference type="EMBL" id="TDD56613.1"/>
    </source>
</evidence>
<keyword evidence="1" id="KW-1133">Transmembrane helix</keyword>
<organism evidence="2 3">
    <name type="scientific">Saccharopolyspora elongata</name>
    <dbReference type="NCBI Taxonomy" id="2530387"/>
    <lineage>
        <taxon>Bacteria</taxon>
        <taxon>Bacillati</taxon>
        <taxon>Actinomycetota</taxon>
        <taxon>Actinomycetes</taxon>
        <taxon>Pseudonocardiales</taxon>
        <taxon>Pseudonocardiaceae</taxon>
        <taxon>Saccharopolyspora</taxon>
    </lineage>
</organism>
<evidence type="ECO:0000313" key="3">
    <source>
        <dbReference type="Proteomes" id="UP000294947"/>
    </source>
</evidence>
<proteinExistence type="predicted"/>
<comment type="caution">
    <text evidence="2">The sequence shown here is derived from an EMBL/GenBank/DDBJ whole genome shotgun (WGS) entry which is preliminary data.</text>
</comment>
<dbReference type="EMBL" id="SMKW01000001">
    <property type="protein sequence ID" value="TDD56613.1"/>
    <property type="molecule type" value="Genomic_DNA"/>
</dbReference>
<keyword evidence="1" id="KW-0472">Membrane</keyword>
<gene>
    <name evidence="2" type="ORF">E1288_00565</name>
</gene>
<dbReference type="Proteomes" id="UP000294947">
    <property type="component" value="Unassembled WGS sequence"/>
</dbReference>
<evidence type="ECO:0000256" key="1">
    <source>
        <dbReference type="SAM" id="Phobius"/>
    </source>
</evidence>
<dbReference type="RefSeq" id="WP_132479182.1">
    <property type="nucleotide sequence ID" value="NZ_SMKW01000001.1"/>
</dbReference>
<keyword evidence="1" id="KW-0812">Transmembrane</keyword>
<name>A0A4R4ZDS8_9PSEU</name>
<dbReference type="OrthoDB" id="9996723at2"/>
<sequence length="114" mass="12141">MSINNAEAALGEAARAYLKARRWLWIGMAAALLAGAAWFAVTIGGLFAQLAPETIQFWQQACFCVAFPALIATSSAGGSRQTAEAWLRSLQHRLAAGSYSSSTLADARKLAHRS</sequence>
<keyword evidence="3" id="KW-1185">Reference proteome</keyword>
<reference evidence="2 3" key="1">
    <citation type="submission" date="2019-03" db="EMBL/GenBank/DDBJ databases">
        <title>Draft genome sequences of novel Actinobacteria.</title>
        <authorList>
            <person name="Sahin N."/>
            <person name="Ay H."/>
            <person name="Saygin H."/>
        </authorList>
    </citation>
    <scope>NUCLEOTIDE SEQUENCE [LARGE SCALE GENOMIC DNA]</scope>
    <source>
        <strain evidence="2 3">7K502</strain>
    </source>
</reference>
<protein>
    <submittedName>
        <fullName evidence="2">Uncharacterized protein</fullName>
    </submittedName>
</protein>
<feature type="transmembrane region" description="Helical" evidence="1">
    <location>
        <begin position="23"/>
        <end position="51"/>
    </location>
</feature>
<dbReference type="AlphaFoldDB" id="A0A4R4ZDS8"/>